<evidence type="ECO:0000256" key="2">
    <source>
        <dbReference type="ARBA" id="ARBA00022448"/>
    </source>
</evidence>
<reference evidence="10" key="1">
    <citation type="journal article" date="2019" name="Int. J. Syst. Evol. Microbiol.">
        <title>The Global Catalogue of Microorganisms (GCM) 10K type strain sequencing project: providing services to taxonomists for standard genome sequencing and annotation.</title>
        <authorList>
            <consortium name="The Broad Institute Genomics Platform"/>
            <consortium name="The Broad Institute Genome Sequencing Center for Infectious Disease"/>
            <person name="Wu L."/>
            <person name="Ma J."/>
        </authorList>
    </citation>
    <scope>NUCLEOTIDE SEQUENCE [LARGE SCALE GENOMIC DNA]</scope>
    <source>
        <strain evidence="10">JCM 31920</strain>
    </source>
</reference>
<keyword evidence="4 7" id="KW-0812">Transmembrane</keyword>
<keyword evidence="2 7" id="KW-0813">Transport</keyword>
<keyword evidence="5 7" id="KW-0472">Membrane</keyword>
<dbReference type="Gene3D" id="2.60.40.1120">
    <property type="entry name" value="Carboxypeptidase-like, regulatory domain"/>
    <property type="match status" value="1"/>
</dbReference>
<gene>
    <name evidence="9" type="ORF">GCM10023091_31540</name>
</gene>
<comment type="similarity">
    <text evidence="7">Belongs to the TonB-dependent receptor family.</text>
</comment>
<dbReference type="Gene3D" id="2.170.130.10">
    <property type="entry name" value="TonB-dependent receptor, plug domain"/>
    <property type="match status" value="1"/>
</dbReference>
<dbReference type="NCBIfam" id="TIGR04057">
    <property type="entry name" value="SusC_RagA_signa"/>
    <property type="match status" value="1"/>
</dbReference>
<dbReference type="Pfam" id="PF13715">
    <property type="entry name" value="CarbopepD_reg_2"/>
    <property type="match status" value="1"/>
</dbReference>
<accession>A0ABP8M335</accession>
<dbReference type="InterPro" id="IPR008969">
    <property type="entry name" value="CarboxyPept-like_regulatory"/>
</dbReference>
<dbReference type="InterPro" id="IPR039426">
    <property type="entry name" value="TonB-dep_rcpt-like"/>
</dbReference>
<dbReference type="InterPro" id="IPR023997">
    <property type="entry name" value="TonB-dep_OMP_SusC/RagA_CS"/>
</dbReference>
<keyword evidence="9" id="KW-0675">Receptor</keyword>
<evidence type="ECO:0000313" key="10">
    <source>
        <dbReference type="Proteomes" id="UP001501508"/>
    </source>
</evidence>
<evidence type="ECO:0000256" key="1">
    <source>
        <dbReference type="ARBA" id="ARBA00004571"/>
    </source>
</evidence>
<protein>
    <submittedName>
        <fullName evidence="9">TonB-dependent receptor</fullName>
    </submittedName>
</protein>
<keyword evidence="6 7" id="KW-0998">Cell outer membrane</keyword>
<dbReference type="SUPFAM" id="SSF49464">
    <property type="entry name" value="Carboxypeptidase regulatory domain-like"/>
    <property type="match status" value="1"/>
</dbReference>
<dbReference type="InterPro" id="IPR012910">
    <property type="entry name" value="Plug_dom"/>
</dbReference>
<keyword evidence="10" id="KW-1185">Reference proteome</keyword>
<dbReference type="RefSeq" id="WP_345030955.1">
    <property type="nucleotide sequence ID" value="NZ_BAABEY010000029.1"/>
</dbReference>
<dbReference type="InterPro" id="IPR037066">
    <property type="entry name" value="Plug_dom_sf"/>
</dbReference>
<evidence type="ECO:0000256" key="3">
    <source>
        <dbReference type="ARBA" id="ARBA00022452"/>
    </source>
</evidence>
<dbReference type="PROSITE" id="PS52016">
    <property type="entry name" value="TONB_DEPENDENT_REC_3"/>
    <property type="match status" value="1"/>
</dbReference>
<feature type="domain" description="TonB-dependent receptor plug" evidence="8">
    <location>
        <begin position="141"/>
        <end position="249"/>
    </location>
</feature>
<dbReference type="Proteomes" id="UP001501508">
    <property type="component" value="Unassembled WGS sequence"/>
</dbReference>
<dbReference type="Gene3D" id="2.40.170.20">
    <property type="entry name" value="TonB-dependent receptor, beta-barrel domain"/>
    <property type="match status" value="1"/>
</dbReference>
<dbReference type="NCBIfam" id="TIGR04056">
    <property type="entry name" value="OMP_RagA_SusC"/>
    <property type="match status" value="1"/>
</dbReference>
<keyword evidence="3 7" id="KW-1134">Transmembrane beta strand</keyword>
<dbReference type="InterPro" id="IPR023996">
    <property type="entry name" value="TonB-dep_OMP_SusC/RagA"/>
</dbReference>
<evidence type="ECO:0000313" key="9">
    <source>
        <dbReference type="EMBL" id="GAA4443270.1"/>
    </source>
</evidence>
<evidence type="ECO:0000256" key="7">
    <source>
        <dbReference type="PROSITE-ProRule" id="PRU01360"/>
    </source>
</evidence>
<name>A0ABP8M335_9BACT</name>
<evidence type="ECO:0000259" key="8">
    <source>
        <dbReference type="Pfam" id="PF07715"/>
    </source>
</evidence>
<dbReference type="InterPro" id="IPR018247">
    <property type="entry name" value="EF_Hand_1_Ca_BS"/>
</dbReference>
<evidence type="ECO:0000256" key="4">
    <source>
        <dbReference type="ARBA" id="ARBA00022692"/>
    </source>
</evidence>
<proteinExistence type="inferred from homology"/>
<comment type="subcellular location">
    <subcellularLocation>
        <location evidence="1 7">Cell outer membrane</location>
        <topology evidence="1 7">Multi-pass membrane protein</topology>
    </subcellularLocation>
</comment>
<comment type="caution">
    <text evidence="9">The sequence shown here is derived from an EMBL/GenBank/DDBJ whole genome shotgun (WGS) entry which is preliminary data.</text>
</comment>
<evidence type="ECO:0000256" key="5">
    <source>
        <dbReference type="ARBA" id="ARBA00023136"/>
    </source>
</evidence>
<sequence length="1053" mass="115969">MMKIRSFDYRLLNRYVLLWLAVFLPATVVEVRATAISPKPGRLAAGVSQIEISGTVRDESGQELPGVNVLVRGTQTGTITDASGKYLIRVPDEDAVLVFSFVGYLSREIQVSKQKVLDVTLAPDQKNLDEVVVIGYGTQKKTSLTAAVSTLKGDEVREAPVTNITNAIGGRVAGVILKQGSGEPGRDGSNIFIRGISSTGSTQPLVIIDGIPRDFSQFSQLDPNTVDSYTILKDAAAVAPYGVAGANGVILVTTKRGKTGEPVLSYNGYIGIQNPTVLPKYVTNYDYARLRNEAAANDGLPRPYSDHALQKYKDGTDPDAFPSTYVWDYLVNKNAVLTTHNVEVSGGTERISYYGSFGYQLQEGMWKTTSNNRFNLNMNLDAKVTRTTRLSLGMIGRVQKFLYPPSDYPGNGTGRIFELAGFATPQYGPFEFSNGMFGNHVASGIFGTGYYRFNTTNINTQLTLTQELPFVQGLSFKGTVAFDPTFTDDKTWRTPMHVATIDTTRKPYVISDGIFNDPKASLGQSYSKAQQLTYQAGLYYNRAFGKNNLNIIGVFEAKNNYGASFGTSRRNYDLLVDEINMGSSNPQDWGSNGSSWEAKQLGLVYRAAYDFDGKYMLEASGRYDGSYYFAPGKRFGFFPAFSAGWRLSEEPFLKNVRGLSNLKLRASYGEVGALAGSPFQYMGTYNVIGGNHVLGGNPVMGISERIEPNLNITWERARKTDVGVEVGLWNGLLNAEIDYFYEKRSNMLVSPNEVVPLEYGIGLSQQNAGIMSNRGIEFTVGSRYQVAKDLSVSLSGNFTYARNKLEQVFETSATYDNPNRRRTGRPLGTQFGYQALGFFQQSDFNGDGALNEGIAIQPWGKVSPGDIRYQDMNHDGKIDENDLTVIGDPSAAPRIIYGLSPSVKYKNISLDLLFQGAARVNYYYHASSIMPFWNGMQAYTFNFDYWKPENPNAAYPRLTGSPLANNMQTSSFWMGNAAYLRLKSINVSYTLPAGILGRVGLEAAKVYVSGQNLFTWTKMLYDPELGGNTSYAPSSAWTYPQQKVVSVGLNLTF</sequence>
<dbReference type="PROSITE" id="PS00018">
    <property type="entry name" value="EF_HAND_1"/>
    <property type="match status" value="1"/>
</dbReference>
<evidence type="ECO:0000256" key="6">
    <source>
        <dbReference type="ARBA" id="ARBA00023237"/>
    </source>
</evidence>
<dbReference type="Pfam" id="PF07715">
    <property type="entry name" value="Plug"/>
    <property type="match status" value="1"/>
</dbReference>
<dbReference type="SUPFAM" id="SSF56935">
    <property type="entry name" value="Porins"/>
    <property type="match status" value="1"/>
</dbReference>
<organism evidence="9 10">
    <name type="scientific">Ravibacter arvi</name>
    <dbReference type="NCBI Taxonomy" id="2051041"/>
    <lineage>
        <taxon>Bacteria</taxon>
        <taxon>Pseudomonadati</taxon>
        <taxon>Bacteroidota</taxon>
        <taxon>Cytophagia</taxon>
        <taxon>Cytophagales</taxon>
        <taxon>Spirosomataceae</taxon>
        <taxon>Ravibacter</taxon>
    </lineage>
</organism>
<dbReference type="InterPro" id="IPR036942">
    <property type="entry name" value="Beta-barrel_TonB_sf"/>
</dbReference>
<dbReference type="EMBL" id="BAABEY010000029">
    <property type="protein sequence ID" value="GAA4443270.1"/>
    <property type="molecule type" value="Genomic_DNA"/>
</dbReference>